<dbReference type="GeneID" id="28802261"/>
<feature type="domain" description="LysM" evidence="1">
    <location>
        <begin position="5"/>
        <end position="66"/>
    </location>
</feature>
<dbReference type="KEGG" id="vg:28802261"/>
<dbReference type="SUPFAM" id="SSF160719">
    <property type="entry name" value="gpW/gp25-like"/>
    <property type="match status" value="1"/>
</dbReference>
<gene>
    <name evidence="2" type="ORF">Stau2_48</name>
</gene>
<dbReference type="Gene3D" id="3.10.450.40">
    <property type="match status" value="1"/>
</dbReference>
<organism evidence="2 3">
    <name type="scientific">Staphylococcus phage Stau2</name>
    <dbReference type="NCBI Taxonomy" id="1200862"/>
    <lineage>
        <taxon>Viruses</taxon>
        <taxon>Duplodnaviria</taxon>
        <taxon>Heunggongvirae</taxon>
        <taxon>Uroviricota</taxon>
        <taxon>Caudoviricetes</taxon>
        <taxon>Herelleviridae</taxon>
        <taxon>Twortvirinae</taxon>
        <taxon>Silviavirus</taxon>
        <taxon>Silviavirus stau2</taxon>
    </lineage>
</organism>
<evidence type="ECO:0000259" key="1">
    <source>
        <dbReference type="SMART" id="SM00257"/>
    </source>
</evidence>
<accession>A0A0U1ZXY8</accession>
<name>A0A0U1ZXY8_9CAUD</name>
<reference evidence="2 3" key="1">
    <citation type="journal article" date="2016" name="Virus Genes">
        <title>Genomic analysis of Staphylococcus phage Stau2 isolated from medical specimen.</title>
        <authorList>
            <person name="Hsieh S.E."/>
            <person name="Tseng Y.H."/>
            <person name="Lo H.H."/>
            <person name="Chen S.T."/>
            <person name="Wu C.N."/>
        </authorList>
    </citation>
    <scope>NUCLEOTIDE SEQUENCE [LARGE SCALE GENOMIC DNA]</scope>
</reference>
<proteinExistence type="predicted"/>
<dbReference type="SMART" id="SM00257">
    <property type="entry name" value="LysM"/>
    <property type="match status" value="1"/>
</dbReference>
<dbReference type="EMBL" id="KP881332">
    <property type="protein sequence ID" value="AKA61299.1"/>
    <property type="molecule type" value="Genomic_DNA"/>
</dbReference>
<evidence type="ECO:0000313" key="3">
    <source>
        <dbReference type="Proteomes" id="UP000207597"/>
    </source>
</evidence>
<dbReference type="Gene3D" id="3.10.350.10">
    <property type="entry name" value="LysM domain"/>
    <property type="match status" value="1"/>
</dbReference>
<dbReference type="Proteomes" id="UP000207597">
    <property type="component" value="Segment"/>
</dbReference>
<protein>
    <submittedName>
        <fullName evidence="2">Baseplate protein</fullName>
    </submittedName>
</protein>
<dbReference type="InterPro" id="IPR018392">
    <property type="entry name" value="LysM"/>
</dbReference>
<dbReference type="CDD" id="cd00118">
    <property type="entry name" value="LysM"/>
    <property type="match status" value="1"/>
</dbReference>
<sequence>MRFRKHEVQPEETLQAISQRYYGDVSYWLDLIEHNNLQYPYIVDTDEEKKRNPEHLITKGDIIIIPLDAELTDSVSKEITSRDKDVLVELALGRDLNMTDNKEYIDAHGTDDEILALSSDGRGDLDIVKGIDNIKQSLRARLLTPKGSLLLHPEYGSNIHNLFGLNIPEQATLIEVDVLKTLTSDSRVKSANLKGWEIKGNEYYGSFNVEIKSVEESIDFVLGQDDSGVFALFD</sequence>
<dbReference type="RefSeq" id="YP_009275805.1">
    <property type="nucleotide sequence ID" value="NC_030933.1"/>
</dbReference>
<evidence type="ECO:0000313" key="2">
    <source>
        <dbReference type="EMBL" id="AKA61299.1"/>
    </source>
</evidence>
<dbReference type="InterPro" id="IPR036779">
    <property type="entry name" value="LysM_dom_sf"/>
</dbReference>
<keyword evidence="3" id="KW-1185">Reference proteome</keyword>